<gene>
    <name evidence="1" type="ORF">JF888_13690</name>
</gene>
<proteinExistence type="predicted"/>
<evidence type="ECO:0000313" key="2">
    <source>
        <dbReference type="Proteomes" id="UP000620075"/>
    </source>
</evidence>
<dbReference type="EMBL" id="JAEKNQ010000054">
    <property type="protein sequence ID" value="MBJ7604224.1"/>
    <property type="molecule type" value="Genomic_DNA"/>
</dbReference>
<dbReference type="AlphaFoldDB" id="A0A934KD24"/>
<name>A0A934KD24_9BACT</name>
<reference evidence="1 2" key="1">
    <citation type="submission" date="2020-10" db="EMBL/GenBank/DDBJ databases">
        <title>Ca. Dormibacterota MAGs.</title>
        <authorList>
            <person name="Montgomery K."/>
        </authorList>
    </citation>
    <scope>NUCLEOTIDE SEQUENCE [LARGE SCALE GENOMIC DNA]</scope>
    <source>
        <strain evidence="1">SC8811_S16_3</strain>
    </source>
</reference>
<evidence type="ECO:0000313" key="1">
    <source>
        <dbReference type="EMBL" id="MBJ7604224.1"/>
    </source>
</evidence>
<accession>A0A934KD24</accession>
<dbReference type="RefSeq" id="WP_338181490.1">
    <property type="nucleotide sequence ID" value="NZ_JAEKNQ010000054.1"/>
</dbReference>
<organism evidence="1 2">
    <name type="scientific">Candidatus Dormiibacter inghamiae</name>
    <dbReference type="NCBI Taxonomy" id="3127013"/>
    <lineage>
        <taxon>Bacteria</taxon>
        <taxon>Bacillati</taxon>
        <taxon>Candidatus Dormiibacterota</taxon>
        <taxon>Candidatus Dormibacteria</taxon>
        <taxon>Candidatus Dormibacterales</taxon>
        <taxon>Candidatus Dormibacteraceae</taxon>
        <taxon>Candidatus Dormiibacter</taxon>
    </lineage>
</organism>
<dbReference type="InterPro" id="IPR021530">
    <property type="entry name" value="AllH-like"/>
</dbReference>
<dbReference type="Pfam" id="PF11392">
    <property type="entry name" value="AllH"/>
    <property type="match status" value="1"/>
</dbReference>
<comment type="caution">
    <text evidence="1">The sequence shown here is derived from an EMBL/GenBank/DDBJ whole genome shotgun (WGS) entry which is preliminary data.</text>
</comment>
<protein>
    <submittedName>
        <fullName evidence="1">DUF2877 domain-containing protein</fullName>
    </submittedName>
</protein>
<dbReference type="Proteomes" id="UP000620075">
    <property type="component" value="Unassembled WGS sequence"/>
</dbReference>
<sequence>MDGFVVALTTAGVPLLPNAIRLAAREADLAGAAQGNRVRFEPGLIQADGLSVYWDAEQPPLWEPRLSRPYPGDRLKVLARAQALGELASAIDLELLAAEPSAQAAAGFWQAIAAEHGTAAAQAARELIGRGPGLTPEGDDLVAGTVATFLAWAPAFGRGMPPLWLSQLLSVDLRRRTTAISATLLELALDGCVAEPLTTVLDVGSTDDRWRGAWAQLLRLGHSTGRALALAAARTGIALCVRLAPEYGALDEATVAGA</sequence>